<sequence length="124" mass="13293">MGLVGDSVGGATCVGGMGQQLSQRGSESGFDEPVCSVSIISTSFDVSGLAATVRLCDEIDFCALKTAAGEDALVALLGGTQHLLPLVGEKLNQMMRWKQRMAARWSPVEWRWIYQFEAAAIQVL</sequence>
<protein>
    <submittedName>
        <fullName evidence="1">Uncharacterized protein</fullName>
    </submittedName>
</protein>
<gene>
    <name evidence="1" type="ORF">L1987_32610</name>
</gene>
<proteinExistence type="predicted"/>
<dbReference type="EMBL" id="CM042028">
    <property type="protein sequence ID" value="KAI3797354.1"/>
    <property type="molecule type" value="Genomic_DNA"/>
</dbReference>
<reference evidence="1 2" key="2">
    <citation type="journal article" date="2022" name="Mol. Ecol. Resour.">
        <title>The genomes of chicory, endive, great burdock and yacon provide insights into Asteraceae paleo-polyploidization history and plant inulin production.</title>
        <authorList>
            <person name="Fan W."/>
            <person name="Wang S."/>
            <person name="Wang H."/>
            <person name="Wang A."/>
            <person name="Jiang F."/>
            <person name="Liu H."/>
            <person name="Zhao H."/>
            <person name="Xu D."/>
            <person name="Zhang Y."/>
        </authorList>
    </citation>
    <scope>NUCLEOTIDE SEQUENCE [LARGE SCALE GENOMIC DNA]</scope>
    <source>
        <strain evidence="2">cv. Yunnan</strain>
        <tissue evidence="1">Leaves</tissue>
    </source>
</reference>
<organism evidence="1 2">
    <name type="scientific">Smallanthus sonchifolius</name>
    <dbReference type="NCBI Taxonomy" id="185202"/>
    <lineage>
        <taxon>Eukaryota</taxon>
        <taxon>Viridiplantae</taxon>
        <taxon>Streptophyta</taxon>
        <taxon>Embryophyta</taxon>
        <taxon>Tracheophyta</taxon>
        <taxon>Spermatophyta</taxon>
        <taxon>Magnoliopsida</taxon>
        <taxon>eudicotyledons</taxon>
        <taxon>Gunneridae</taxon>
        <taxon>Pentapetalae</taxon>
        <taxon>asterids</taxon>
        <taxon>campanulids</taxon>
        <taxon>Asterales</taxon>
        <taxon>Asteraceae</taxon>
        <taxon>Asteroideae</taxon>
        <taxon>Heliantheae alliance</taxon>
        <taxon>Millerieae</taxon>
        <taxon>Smallanthus</taxon>
    </lineage>
</organism>
<comment type="caution">
    <text evidence="1">The sequence shown here is derived from an EMBL/GenBank/DDBJ whole genome shotgun (WGS) entry which is preliminary data.</text>
</comment>
<evidence type="ECO:0000313" key="1">
    <source>
        <dbReference type="EMBL" id="KAI3797354.1"/>
    </source>
</evidence>
<name>A0ACB9HNI1_9ASTR</name>
<dbReference type="Proteomes" id="UP001056120">
    <property type="component" value="Linkage Group LG11"/>
</dbReference>
<evidence type="ECO:0000313" key="2">
    <source>
        <dbReference type="Proteomes" id="UP001056120"/>
    </source>
</evidence>
<keyword evidence="2" id="KW-1185">Reference proteome</keyword>
<accession>A0ACB9HNI1</accession>
<reference evidence="2" key="1">
    <citation type="journal article" date="2022" name="Mol. Ecol. Resour.">
        <title>The genomes of chicory, endive, great burdock and yacon provide insights into Asteraceae palaeo-polyploidization history and plant inulin production.</title>
        <authorList>
            <person name="Fan W."/>
            <person name="Wang S."/>
            <person name="Wang H."/>
            <person name="Wang A."/>
            <person name="Jiang F."/>
            <person name="Liu H."/>
            <person name="Zhao H."/>
            <person name="Xu D."/>
            <person name="Zhang Y."/>
        </authorList>
    </citation>
    <scope>NUCLEOTIDE SEQUENCE [LARGE SCALE GENOMIC DNA]</scope>
    <source>
        <strain evidence="2">cv. Yunnan</strain>
    </source>
</reference>